<evidence type="ECO:0000313" key="1">
    <source>
        <dbReference type="EMBL" id="EFJ45338.1"/>
    </source>
</evidence>
<gene>
    <name evidence="1" type="ORF">VOLCADRAFT_106066</name>
</gene>
<sequence>MASLPKSEFWACGYQFRFFYFIFSTCSILTRSGSGPGSVSTGSRWLAPTLAAAVLLGPLHSYHLLDVQTRRQVGHQRLRTHNNEADRMRMKSGNQKRRTTQMVFSVSVHHSEDREFLLLLLWRLDALWSLLLPSQDANSCCPELPMYFEILLLKSYASSMRPSPQ</sequence>
<dbReference type="EMBL" id="GL378358">
    <property type="protein sequence ID" value="EFJ45338.1"/>
    <property type="molecule type" value="Genomic_DNA"/>
</dbReference>
<dbReference type="AlphaFoldDB" id="D8U4V2"/>
<reference evidence="1 2" key="1">
    <citation type="journal article" date="2010" name="Science">
        <title>Genomic analysis of organismal complexity in the multicellular green alga Volvox carteri.</title>
        <authorList>
            <person name="Prochnik S.E."/>
            <person name="Umen J."/>
            <person name="Nedelcu A.M."/>
            <person name="Hallmann A."/>
            <person name="Miller S.M."/>
            <person name="Nishii I."/>
            <person name="Ferris P."/>
            <person name="Kuo A."/>
            <person name="Mitros T."/>
            <person name="Fritz-Laylin L.K."/>
            <person name="Hellsten U."/>
            <person name="Chapman J."/>
            <person name="Simakov O."/>
            <person name="Rensing S.A."/>
            <person name="Terry A."/>
            <person name="Pangilinan J."/>
            <person name="Kapitonov V."/>
            <person name="Jurka J."/>
            <person name="Salamov A."/>
            <person name="Shapiro H."/>
            <person name="Schmutz J."/>
            <person name="Grimwood J."/>
            <person name="Lindquist E."/>
            <person name="Lucas S."/>
            <person name="Grigoriev I.V."/>
            <person name="Schmitt R."/>
            <person name="Kirk D."/>
            <person name="Rokhsar D.S."/>
        </authorList>
    </citation>
    <scope>NUCLEOTIDE SEQUENCE [LARGE SCALE GENOMIC DNA]</scope>
    <source>
        <strain evidence="2">f. Nagariensis / Eve</strain>
    </source>
</reference>
<evidence type="ECO:0000313" key="2">
    <source>
        <dbReference type="Proteomes" id="UP000001058"/>
    </source>
</evidence>
<keyword evidence="2" id="KW-1185">Reference proteome</keyword>
<accession>D8U4V2</accession>
<proteinExistence type="predicted"/>
<organism evidence="2">
    <name type="scientific">Volvox carteri f. nagariensis</name>
    <dbReference type="NCBI Taxonomy" id="3068"/>
    <lineage>
        <taxon>Eukaryota</taxon>
        <taxon>Viridiplantae</taxon>
        <taxon>Chlorophyta</taxon>
        <taxon>core chlorophytes</taxon>
        <taxon>Chlorophyceae</taxon>
        <taxon>CS clade</taxon>
        <taxon>Chlamydomonadales</taxon>
        <taxon>Volvocaceae</taxon>
        <taxon>Volvox</taxon>
    </lineage>
</organism>
<dbReference type="RefSeq" id="XP_002953714.1">
    <property type="nucleotide sequence ID" value="XM_002953668.1"/>
</dbReference>
<protein>
    <submittedName>
        <fullName evidence="1">Uncharacterized protein</fullName>
    </submittedName>
</protein>
<dbReference type="InParanoid" id="D8U4V2"/>
<dbReference type="KEGG" id="vcn:VOLCADRAFT_106066"/>
<dbReference type="Proteomes" id="UP000001058">
    <property type="component" value="Unassembled WGS sequence"/>
</dbReference>
<name>D8U4V2_VOLCA</name>
<dbReference type="GeneID" id="9616195"/>